<evidence type="ECO:0000313" key="8">
    <source>
        <dbReference type="EMBL" id="CAK9865913.1"/>
    </source>
</evidence>
<evidence type="ECO:0000256" key="4">
    <source>
        <dbReference type="ARBA" id="ARBA00023163"/>
    </source>
</evidence>
<feature type="compositionally biased region" description="Low complexity" evidence="6">
    <location>
        <begin position="277"/>
        <end position="288"/>
    </location>
</feature>
<name>A0ABP1ATL8_9BRYO</name>
<evidence type="ECO:0000256" key="1">
    <source>
        <dbReference type="ARBA" id="ARBA00004123"/>
    </source>
</evidence>
<dbReference type="InterPro" id="IPR036576">
    <property type="entry name" value="WRKY_dom_sf"/>
</dbReference>
<evidence type="ECO:0000256" key="6">
    <source>
        <dbReference type="SAM" id="MobiDB-lite"/>
    </source>
</evidence>
<feature type="compositionally biased region" description="Polar residues" evidence="6">
    <location>
        <begin position="466"/>
        <end position="477"/>
    </location>
</feature>
<feature type="region of interest" description="Disordered" evidence="6">
    <location>
        <begin position="466"/>
        <end position="498"/>
    </location>
</feature>
<feature type="region of interest" description="Disordered" evidence="6">
    <location>
        <begin position="92"/>
        <end position="177"/>
    </location>
</feature>
<dbReference type="SMART" id="SM00774">
    <property type="entry name" value="WRKY"/>
    <property type="match status" value="1"/>
</dbReference>
<dbReference type="InterPro" id="IPR003657">
    <property type="entry name" value="WRKY_dom"/>
</dbReference>
<feature type="compositionally biased region" description="Polar residues" evidence="6">
    <location>
        <begin position="318"/>
        <end position="329"/>
    </location>
</feature>
<feature type="region of interest" description="Disordered" evidence="6">
    <location>
        <begin position="271"/>
        <end position="329"/>
    </location>
</feature>
<dbReference type="Proteomes" id="UP001497522">
    <property type="component" value="Chromosome 15"/>
</dbReference>
<dbReference type="PROSITE" id="PS50811">
    <property type="entry name" value="WRKY"/>
    <property type="match status" value="1"/>
</dbReference>
<reference evidence="8" key="1">
    <citation type="submission" date="2024-03" db="EMBL/GenBank/DDBJ databases">
        <authorList>
            <consortium name="ELIXIR-Norway"/>
            <consortium name="Elixir Norway"/>
        </authorList>
    </citation>
    <scope>NUCLEOTIDE SEQUENCE</scope>
</reference>
<keyword evidence="2" id="KW-0805">Transcription regulation</keyword>
<dbReference type="InterPro" id="IPR044810">
    <property type="entry name" value="WRKY_plant"/>
</dbReference>
<evidence type="ECO:0000259" key="7">
    <source>
        <dbReference type="PROSITE" id="PS50811"/>
    </source>
</evidence>
<feature type="region of interest" description="Disordered" evidence="6">
    <location>
        <begin position="424"/>
        <end position="453"/>
    </location>
</feature>
<feature type="compositionally biased region" description="Low complexity" evidence="6">
    <location>
        <begin position="110"/>
        <end position="169"/>
    </location>
</feature>
<accession>A0ABP1ATL8</accession>
<sequence>MRSFSGEDDVAVSQQHLFVEPPLRDVDALMMQQQQQQQGFFSSFTDDLLHPLVVPSPTAQWQSLISMNATDPLVSGHHHHQQQQQLGDVPDFQMQFSSSPSLQMNTQFHSPSPTGSLSPVLTSSPSPATTHGCRSPSPARLPLAAASGGASTPLPSTPNSPFSSGSSSDEGPEDDDDASKLATLVDLSSSIKAGKKGGPKRVREPRYAIQTRSKIDVLDDGYKWRKYGQKAVKNSPHPRSYYRCTNQKCPVRKRVERSADDTELVITTYEGTHIHVNPPTTNSKNSSSDVYPPTSPPLADTRENGGPGAAAEAAAYQQPPTSSFGALTSPNPVIPTASCSSFDLTAQIQSRARTDHASTASKSLTLQAGQEVQTGGNVGCQSLNDQVQSQSFLISHRSLQEFNPSSSAVQGLSNALQPQQLLGGAQDQMQAQNSGGQMHRPDNSRAQGIGSDSDVNLSGAFKLPFWTSNHEQPSSAATRGALEQGTNNDSLRDKSPVNGGLLEDIVRFGVRL</sequence>
<dbReference type="SUPFAM" id="SSF118290">
    <property type="entry name" value="WRKY DNA-binding domain"/>
    <property type="match status" value="1"/>
</dbReference>
<proteinExistence type="predicted"/>
<organism evidence="8 9">
    <name type="scientific">Sphagnum jensenii</name>
    <dbReference type="NCBI Taxonomy" id="128206"/>
    <lineage>
        <taxon>Eukaryota</taxon>
        <taxon>Viridiplantae</taxon>
        <taxon>Streptophyta</taxon>
        <taxon>Embryophyta</taxon>
        <taxon>Bryophyta</taxon>
        <taxon>Sphagnophytina</taxon>
        <taxon>Sphagnopsida</taxon>
        <taxon>Sphagnales</taxon>
        <taxon>Sphagnaceae</taxon>
        <taxon>Sphagnum</taxon>
    </lineage>
</organism>
<evidence type="ECO:0000256" key="5">
    <source>
        <dbReference type="ARBA" id="ARBA00023242"/>
    </source>
</evidence>
<protein>
    <recommendedName>
        <fullName evidence="7">WRKY domain-containing protein</fullName>
    </recommendedName>
</protein>
<keyword evidence="5" id="KW-0539">Nucleus</keyword>
<gene>
    <name evidence="8" type="ORF">CSSPJE1EN2_LOCUS8908</name>
</gene>
<feature type="domain" description="WRKY" evidence="7">
    <location>
        <begin position="213"/>
        <end position="278"/>
    </location>
</feature>
<evidence type="ECO:0000256" key="2">
    <source>
        <dbReference type="ARBA" id="ARBA00023015"/>
    </source>
</evidence>
<dbReference type="EMBL" id="OZ023716">
    <property type="protein sequence ID" value="CAK9865913.1"/>
    <property type="molecule type" value="Genomic_DNA"/>
</dbReference>
<feature type="compositionally biased region" description="Polar residues" evidence="6">
    <location>
        <begin position="94"/>
        <end position="109"/>
    </location>
</feature>
<keyword evidence="9" id="KW-1185">Reference proteome</keyword>
<dbReference type="Pfam" id="PF03106">
    <property type="entry name" value="WRKY"/>
    <property type="match status" value="1"/>
</dbReference>
<evidence type="ECO:0000256" key="3">
    <source>
        <dbReference type="ARBA" id="ARBA00023125"/>
    </source>
</evidence>
<dbReference type="PANTHER" id="PTHR31221:SF334">
    <property type="entry name" value="WRKY TRANSCRIPTION FACTOR 57-RELATED"/>
    <property type="match status" value="1"/>
</dbReference>
<dbReference type="PANTHER" id="PTHR31221">
    <property type="entry name" value="WRKY TRANSCRIPTION FACTOR PROTEIN 1-RELATED"/>
    <property type="match status" value="1"/>
</dbReference>
<dbReference type="Gene3D" id="2.20.25.80">
    <property type="entry name" value="WRKY domain"/>
    <property type="match status" value="1"/>
</dbReference>
<keyword evidence="4" id="KW-0804">Transcription</keyword>
<evidence type="ECO:0000313" key="9">
    <source>
        <dbReference type="Proteomes" id="UP001497522"/>
    </source>
</evidence>
<keyword evidence="3" id="KW-0238">DNA-binding</keyword>
<comment type="subcellular location">
    <subcellularLocation>
        <location evidence="1">Nucleus</location>
    </subcellularLocation>
</comment>